<evidence type="ECO:0000259" key="2">
    <source>
        <dbReference type="PROSITE" id="PS51084"/>
    </source>
</evidence>
<proteinExistence type="predicted"/>
<dbReference type="PANTHER" id="PTHR46648">
    <property type="entry name" value="HIT FAMILY PROTEIN 1"/>
    <property type="match status" value="1"/>
</dbReference>
<dbReference type="GO" id="GO:0009117">
    <property type="term" value="P:nucleotide metabolic process"/>
    <property type="evidence" value="ECO:0007669"/>
    <property type="project" value="TreeGrafter"/>
</dbReference>
<organism evidence="3 4">
    <name type="scientific">Cercophora scortea</name>
    <dbReference type="NCBI Taxonomy" id="314031"/>
    <lineage>
        <taxon>Eukaryota</taxon>
        <taxon>Fungi</taxon>
        <taxon>Dikarya</taxon>
        <taxon>Ascomycota</taxon>
        <taxon>Pezizomycotina</taxon>
        <taxon>Sordariomycetes</taxon>
        <taxon>Sordariomycetidae</taxon>
        <taxon>Sordariales</taxon>
        <taxon>Lasiosphaeriaceae</taxon>
        <taxon>Cercophora</taxon>
    </lineage>
</organism>
<name>A0AAE0I7M7_9PEZI</name>
<evidence type="ECO:0000256" key="1">
    <source>
        <dbReference type="PROSITE-ProRule" id="PRU00464"/>
    </source>
</evidence>
<reference evidence="3" key="2">
    <citation type="submission" date="2023-06" db="EMBL/GenBank/DDBJ databases">
        <authorList>
            <consortium name="Lawrence Berkeley National Laboratory"/>
            <person name="Haridas S."/>
            <person name="Hensen N."/>
            <person name="Bonometti L."/>
            <person name="Westerberg I."/>
            <person name="Brannstrom I.O."/>
            <person name="Guillou S."/>
            <person name="Cros-Aarteil S."/>
            <person name="Calhoun S."/>
            <person name="Kuo A."/>
            <person name="Mondo S."/>
            <person name="Pangilinan J."/>
            <person name="Riley R."/>
            <person name="Labutti K."/>
            <person name="Andreopoulos B."/>
            <person name="Lipzen A."/>
            <person name="Chen C."/>
            <person name="Yanf M."/>
            <person name="Daum C."/>
            <person name="Ng V."/>
            <person name="Clum A."/>
            <person name="Steindorff A."/>
            <person name="Ohm R."/>
            <person name="Martin F."/>
            <person name="Silar P."/>
            <person name="Natvig D."/>
            <person name="Lalanne C."/>
            <person name="Gautier V."/>
            <person name="Ament-Velasquez S.L."/>
            <person name="Kruys A."/>
            <person name="Hutchinson M.I."/>
            <person name="Powell A.J."/>
            <person name="Barry K."/>
            <person name="Miller A.N."/>
            <person name="Grigoriev I.V."/>
            <person name="Debuchy R."/>
            <person name="Gladieux P."/>
            <person name="Thoren M.H."/>
            <person name="Johannesson H."/>
        </authorList>
    </citation>
    <scope>NUCLEOTIDE SEQUENCE</scope>
    <source>
        <strain evidence="3">SMH4131-1</strain>
    </source>
</reference>
<dbReference type="InterPro" id="IPR011146">
    <property type="entry name" value="HIT-like"/>
</dbReference>
<dbReference type="Proteomes" id="UP001286456">
    <property type="component" value="Unassembled WGS sequence"/>
</dbReference>
<evidence type="ECO:0000313" key="4">
    <source>
        <dbReference type="Proteomes" id="UP001286456"/>
    </source>
</evidence>
<dbReference type="InterPro" id="IPR036265">
    <property type="entry name" value="HIT-like_sf"/>
</dbReference>
<dbReference type="AlphaFoldDB" id="A0AAE0I7M7"/>
<evidence type="ECO:0000313" key="3">
    <source>
        <dbReference type="EMBL" id="KAK3319799.1"/>
    </source>
</evidence>
<gene>
    <name evidence="3" type="ORF">B0T19DRAFT_445593</name>
</gene>
<dbReference type="PANTHER" id="PTHR46648:SF1">
    <property type="entry name" value="ADENOSINE 5'-MONOPHOSPHORAMIDASE HNT1"/>
    <property type="match status" value="1"/>
</dbReference>
<keyword evidence="4" id="KW-1185">Reference proteome</keyword>
<comment type="caution">
    <text evidence="3">The sequence shown here is derived from an EMBL/GenBank/DDBJ whole genome shotgun (WGS) entry which is preliminary data.</text>
</comment>
<dbReference type="Gene3D" id="3.30.428.10">
    <property type="entry name" value="HIT-like"/>
    <property type="match status" value="1"/>
</dbReference>
<dbReference type="GO" id="GO:0003824">
    <property type="term" value="F:catalytic activity"/>
    <property type="evidence" value="ECO:0007669"/>
    <property type="project" value="InterPro"/>
</dbReference>
<sequence length="132" mass="14819">MASSNTESFPLHHRSGDIPCFKLYESDKTLAFLDINPLSRGHALVIPKFHGEKLADIPDDNLSEILPVVKKLVAATGATEYNILQNNGRGAHQEVDHIPKPNTEEGLGIRWPQQKTDMEKMKALYEEIKARM</sequence>
<reference evidence="3" key="1">
    <citation type="journal article" date="2023" name="Mol. Phylogenet. Evol.">
        <title>Genome-scale phylogeny and comparative genomics of the fungal order Sordariales.</title>
        <authorList>
            <person name="Hensen N."/>
            <person name="Bonometti L."/>
            <person name="Westerberg I."/>
            <person name="Brannstrom I.O."/>
            <person name="Guillou S."/>
            <person name="Cros-Aarteil S."/>
            <person name="Calhoun S."/>
            <person name="Haridas S."/>
            <person name="Kuo A."/>
            <person name="Mondo S."/>
            <person name="Pangilinan J."/>
            <person name="Riley R."/>
            <person name="LaButti K."/>
            <person name="Andreopoulos B."/>
            <person name="Lipzen A."/>
            <person name="Chen C."/>
            <person name="Yan M."/>
            <person name="Daum C."/>
            <person name="Ng V."/>
            <person name="Clum A."/>
            <person name="Steindorff A."/>
            <person name="Ohm R.A."/>
            <person name="Martin F."/>
            <person name="Silar P."/>
            <person name="Natvig D.O."/>
            <person name="Lalanne C."/>
            <person name="Gautier V."/>
            <person name="Ament-Velasquez S.L."/>
            <person name="Kruys A."/>
            <person name="Hutchinson M.I."/>
            <person name="Powell A.J."/>
            <person name="Barry K."/>
            <person name="Miller A.N."/>
            <person name="Grigoriev I.V."/>
            <person name="Debuchy R."/>
            <person name="Gladieux P."/>
            <person name="Hiltunen Thoren M."/>
            <person name="Johannesson H."/>
        </authorList>
    </citation>
    <scope>NUCLEOTIDE SEQUENCE</scope>
    <source>
        <strain evidence="3">SMH4131-1</strain>
    </source>
</reference>
<protein>
    <submittedName>
        <fullName evidence="3">HIT-like domain-containing protein</fullName>
    </submittedName>
</protein>
<dbReference type="PROSITE" id="PS51084">
    <property type="entry name" value="HIT_2"/>
    <property type="match status" value="1"/>
</dbReference>
<dbReference type="SUPFAM" id="SSF54197">
    <property type="entry name" value="HIT-like"/>
    <property type="match status" value="1"/>
</dbReference>
<feature type="domain" description="HIT" evidence="2">
    <location>
        <begin position="9"/>
        <end position="98"/>
    </location>
</feature>
<dbReference type="EMBL" id="JAUEPO010000006">
    <property type="protein sequence ID" value="KAK3319799.1"/>
    <property type="molecule type" value="Genomic_DNA"/>
</dbReference>
<comment type="caution">
    <text evidence="1">Lacks conserved residue(s) required for the propagation of feature annotation.</text>
</comment>
<dbReference type="Pfam" id="PF01230">
    <property type="entry name" value="HIT"/>
    <property type="match status" value="1"/>
</dbReference>
<dbReference type="InterPro" id="IPR001310">
    <property type="entry name" value="Histidine_triad_HIT"/>
</dbReference>
<accession>A0AAE0I7M7</accession>